<keyword evidence="2" id="KW-0732">Signal</keyword>
<feature type="domain" description="EGF-like" evidence="8">
    <location>
        <begin position="916"/>
        <end position="955"/>
    </location>
</feature>
<dbReference type="InterPro" id="IPR036364">
    <property type="entry name" value="SEA_dom_sf"/>
</dbReference>
<dbReference type="SUPFAM" id="SSF57184">
    <property type="entry name" value="Growth factor receptor domain"/>
    <property type="match status" value="1"/>
</dbReference>
<keyword evidence="7" id="KW-1133">Transmembrane helix</keyword>
<protein>
    <recommendedName>
        <fullName evidence="8">EGF-like domain-containing protein</fullName>
    </recommendedName>
</protein>
<proteinExistence type="predicted"/>
<dbReference type="InterPro" id="IPR049883">
    <property type="entry name" value="NOTCH1_EGF-like"/>
</dbReference>
<evidence type="ECO:0000256" key="6">
    <source>
        <dbReference type="SAM" id="MobiDB-lite"/>
    </source>
</evidence>
<dbReference type="EMBL" id="JABFTP020000185">
    <property type="protein sequence ID" value="KAL3288429.1"/>
    <property type="molecule type" value="Genomic_DNA"/>
</dbReference>
<feature type="region of interest" description="Disordered" evidence="6">
    <location>
        <begin position="225"/>
        <end position="257"/>
    </location>
</feature>
<evidence type="ECO:0000256" key="2">
    <source>
        <dbReference type="ARBA" id="ARBA00022729"/>
    </source>
</evidence>
<evidence type="ECO:0000259" key="8">
    <source>
        <dbReference type="PROSITE" id="PS50026"/>
    </source>
</evidence>
<keyword evidence="7" id="KW-0812">Transmembrane</keyword>
<feature type="region of interest" description="Disordered" evidence="6">
    <location>
        <begin position="1137"/>
        <end position="1179"/>
    </location>
</feature>
<feature type="domain" description="EGF-like" evidence="8">
    <location>
        <begin position="965"/>
        <end position="999"/>
    </location>
</feature>
<evidence type="ECO:0000256" key="1">
    <source>
        <dbReference type="ARBA" id="ARBA00022536"/>
    </source>
</evidence>
<sequence>MFVLRESGDELFSNSFISPNSAGRLNLQLESHLQDKTHEPIKVEKEENEVKVTKSKSIDLSSSNLPHEREERSADPIVSKTNDVDKFISYKNIEEALDSNDVELSGRHVDISPSKTEKNLFNNIESTAQLSGEEKRAPQARSLEEPQTIAPTATTTFQSSATLYTHQGKARQVNPDIQDIITGIVKLLNGNVNVQANTVPAMGRPLRPLSSRINNRGPPRITDLPALPPDFDVPAPPLPPPPLGQMPPPAPPNMPNLPNRMPTPYPFDLPLPNSSPVRPFGGDQIVGNKRPSIYRPTVIPPWNNRLTQRRPVGNRRPPPPYKPLPSEYISLTSEKPMEDILNLDFGSHLGSDQDSIENENTTQKNFDIESPMPSMEPEVPELTTNIILETSETIDKETLEFEKNKEKVSKKDKYSSKTTSVTPTTPLVDSVSTTTSEIISEINTNTRLPNITENLNTTSTFKNETSNNTSIEMENIEPSKSFTIISSTTIINVSSTSVEVEQTMLSSTPTIESSIIEVSQTVKGDIMENSSSVKTPTSELLFHTSNSSKEISITQRNSTSVQPTANESSQGFSYYPYRPRPGIVLDDTEYKPGGSHRQPIITRPPLGQLGDIFDITVSAIQGGGGSASGQGKPYVIPVDIDNVHVGQDVITSPVGENGFVSIDGKRTYLNLFGDVEPTTTAAQVIKPSGASHNQVTGTGYAIAEPVEKKPNMGSIKPTQSQRRPIYGRPKPTHPPVRIDTCIVGDDSTCDVSQHEICLTESGVSACHCRPGFTRRKHRDICRKIVSVLLSLRVDKLYERRVVWVNELGDRNSDSYQQLAYESERALESAMSMTPFSDEFLGAKVNGIYSGQRSAGQAGVFVNLTLQLEENPDTSRPTVRGDIQKHLLGVIQRRSNNVGNSALWVDSPPGSVSNLQDLDECSAPELHDCHQLAKCINVFGGFKCECEEGYRDQYLDSKYRAGRHCEQCPSQYCNNRGECKYQNGQEVCLCSGNYYGNQCELDGEVLGVAIGASVAAIIIIGLTLVALVMWSRKWQREQKASIGSPVFGYMAAASNSVKTPVVGGPPYQLTLEDRLRWAQLADVMAQANHYAPEPVAPTRPSSAMFGYPSLGTMHRGSMHGTLPPVPLPRLTLQAQMTSRAASLHGSRRPFDNSSSSEEEDKADLLGRNFQVPRPKSRSNASIANQSGIYYDVDYDQHDVYKQAGGIPMNTYSLSRPGYFRN</sequence>
<dbReference type="Gene3D" id="2.10.25.10">
    <property type="entry name" value="Laminin"/>
    <property type="match status" value="1"/>
</dbReference>
<dbReference type="InterPro" id="IPR001881">
    <property type="entry name" value="EGF-like_Ca-bd_dom"/>
</dbReference>
<keyword evidence="7" id="KW-0472">Membrane</keyword>
<organism evidence="9 10">
    <name type="scientific">Cryptolaemus montrouzieri</name>
    <dbReference type="NCBI Taxonomy" id="559131"/>
    <lineage>
        <taxon>Eukaryota</taxon>
        <taxon>Metazoa</taxon>
        <taxon>Ecdysozoa</taxon>
        <taxon>Arthropoda</taxon>
        <taxon>Hexapoda</taxon>
        <taxon>Insecta</taxon>
        <taxon>Pterygota</taxon>
        <taxon>Neoptera</taxon>
        <taxon>Endopterygota</taxon>
        <taxon>Coleoptera</taxon>
        <taxon>Polyphaga</taxon>
        <taxon>Cucujiformia</taxon>
        <taxon>Coccinelloidea</taxon>
        <taxon>Coccinellidae</taxon>
        <taxon>Scymninae</taxon>
        <taxon>Scymnini</taxon>
        <taxon>Cryptolaemus</taxon>
    </lineage>
</organism>
<dbReference type="PANTHER" id="PTHR24039">
    <property type="entry name" value="FIBRILLIN-RELATED"/>
    <property type="match status" value="1"/>
</dbReference>
<feature type="transmembrane region" description="Helical" evidence="7">
    <location>
        <begin position="1004"/>
        <end position="1029"/>
    </location>
</feature>
<keyword evidence="10" id="KW-1185">Reference proteome</keyword>
<evidence type="ECO:0000256" key="3">
    <source>
        <dbReference type="ARBA" id="ARBA00022737"/>
    </source>
</evidence>
<dbReference type="FunFam" id="2.10.25.10:FF:000038">
    <property type="entry name" value="Fibrillin 2"/>
    <property type="match status" value="1"/>
</dbReference>
<dbReference type="PROSITE" id="PS00010">
    <property type="entry name" value="ASX_HYDROXYL"/>
    <property type="match status" value="1"/>
</dbReference>
<reference evidence="9 10" key="1">
    <citation type="journal article" date="2021" name="BMC Biol.">
        <title>Horizontally acquired antibacterial genes associated with adaptive radiation of ladybird beetles.</title>
        <authorList>
            <person name="Li H.S."/>
            <person name="Tang X.F."/>
            <person name="Huang Y.H."/>
            <person name="Xu Z.Y."/>
            <person name="Chen M.L."/>
            <person name="Du X.Y."/>
            <person name="Qiu B.Y."/>
            <person name="Chen P.T."/>
            <person name="Zhang W."/>
            <person name="Slipinski A."/>
            <person name="Escalona H.E."/>
            <person name="Waterhouse R.M."/>
            <person name="Zwick A."/>
            <person name="Pang H."/>
        </authorList>
    </citation>
    <scope>NUCLEOTIDE SEQUENCE [LARGE SCALE GENOMIC DNA]</scope>
    <source>
        <strain evidence="9">SYSU2018</strain>
    </source>
</reference>
<dbReference type="AlphaFoldDB" id="A0ABD2PC83"/>
<feature type="region of interest" description="Disordered" evidence="6">
    <location>
        <begin position="551"/>
        <end position="573"/>
    </location>
</feature>
<evidence type="ECO:0000256" key="4">
    <source>
        <dbReference type="ARBA" id="ARBA00023157"/>
    </source>
</evidence>
<dbReference type="InterPro" id="IPR018097">
    <property type="entry name" value="EGF_Ca-bd_CS"/>
</dbReference>
<dbReference type="PROSITE" id="PS00022">
    <property type="entry name" value="EGF_1"/>
    <property type="match status" value="1"/>
</dbReference>
<evidence type="ECO:0000256" key="5">
    <source>
        <dbReference type="PROSITE-ProRule" id="PRU00076"/>
    </source>
</evidence>
<comment type="caution">
    <text evidence="5">Lacks conserved residue(s) required for the propagation of feature annotation.</text>
</comment>
<keyword evidence="1 5" id="KW-0245">EGF-like domain</keyword>
<feature type="disulfide bond" evidence="5">
    <location>
        <begin position="989"/>
        <end position="998"/>
    </location>
</feature>
<evidence type="ECO:0000313" key="9">
    <source>
        <dbReference type="EMBL" id="KAL3288429.1"/>
    </source>
</evidence>
<name>A0ABD2PC83_9CUCU</name>
<dbReference type="InterPro" id="IPR000152">
    <property type="entry name" value="EGF-type_Asp/Asn_hydroxyl_site"/>
</dbReference>
<dbReference type="CDD" id="cd00054">
    <property type="entry name" value="EGF_CA"/>
    <property type="match status" value="1"/>
</dbReference>
<feature type="region of interest" description="Disordered" evidence="6">
    <location>
        <begin position="299"/>
        <end position="324"/>
    </location>
</feature>
<feature type="region of interest" description="Disordered" evidence="6">
    <location>
        <begin position="709"/>
        <end position="731"/>
    </location>
</feature>
<dbReference type="Pfam" id="PF07645">
    <property type="entry name" value="EGF_CA"/>
    <property type="match status" value="1"/>
</dbReference>
<dbReference type="PANTHER" id="PTHR24039:SF52">
    <property type="entry name" value="EGF-LIKE DOMAIN-CONTAINING PROTEIN"/>
    <property type="match status" value="1"/>
</dbReference>
<comment type="caution">
    <text evidence="9">The sequence shown here is derived from an EMBL/GenBank/DDBJ whole genome shotgun (WGS) entry which is preliminary data.</text>
</comment>
<dbReference type="PROSITE" id="PS50026">
    <property type="entry name" value="EGF_3"/>
    <property type="match status" value="2"/>
</dbReference>
<feature type="compositionally biased region" description="Pro residues" evidence="6">
    <location>
        <begin position="234"/>
        <end position="257"/>
    </location>
</feature>
<evidence type="ECO:0000256" key="7">
    <source>
        <dbReference type="SAM" id="Phobius"/>
    </source>
</evidence>
<dbReference type="PROSITE" id="PS01187">
    <property type="entry name" value="EGF_CA"/>
    <property type="match status" value="1"/>
</dbReference>
<feature type="region of interest" description="Disordered" evidence="6">
    <location>
        <begin position="50"/>
        <end position="74"/>
    </location>
</feature>
<keyword evidence="4 5" id="KW-1015">Disulfide bond</keyword>
<dbReference type="SMART" id="SM00179">
    <property type="entry name" value="EGF_CA"/>
    <property type="match status" value="1"/>
</dbReference>
<dbReference type="SUPFAM" id="SSF82671">
    <property type="entry name" value="SEA domain"/>
    <property type="match status" value="1"/>
</dbReference>
<accession>A0ABD2PC83</accession>
<dbReference type="Proteomes" id="UP001516400">
    <property type="component" value="Unassembled WGS sequence"/>
</dbReference>
<dbReference type="InterPro" id="IPR009030">
    <property type="entry name" value="Growth_fac_rcpt_cys_sf"/>
</dbReference>
<dbReference type="SMART" id="SM00181">
    <property type="entry name" value="EGF"/>
    <property type="match status" value="3"/>
</dbReference>
<feature type="compositionally biased region" description="Polar residues" evidence="6">
    <location>
        <begin position="551"/>
        <end position="572"/>
    </location>
</feature>
<evidence type="ECO:0000313" key="10">
    <source>
        <dbReference type="Proteomes" id="UP001516400"/>
    </source>
</evidence>
<keyword evidence="3" id="KW-0677">Repeat</keyword>
<gene>
    <name evidence="9" type="ORF">HHI36_002875</name>
</gene>
<dbReference type="InterPro" id="IPR000742">
    <property type="entry name" value="EGF"/>
</dbReference>